<evidence type="ECO:0000256" key="1">
    <source>
        <dbReference type="ARBA" id="ARBA00004571"/>
    </source>
</evidence>
<comment type="caution">
    <text evidence="10">The sequence shown here is derived from an EMBL/GenBank/DDBJ whole genome shotgun (WGS) entry which is preliminary data.</text>
</comment>
<comment type="similarity">
    <text evidence="7">Belongs to the TonB-dependent receptor family.</text>
</comment>
<organism evidence="10 11">
    <name type="scientific">Kistimonas scapharcae</name>
    <dbReference type="NCBI Taxonomy" id="1036133"/>
    <lineage>
        <taxon>Bacteria</taxon>
        <taxon>Pseudomonadati</taxon>
        <taxon>Pseudomonadota</taxon>
        <taxon>Gammaproteobacteria</taxon>
        <taxon>Oceanospirillales</taxon>
        <taxon>Endozoicomonadaceae</taxon>
        <taxon>Kistimonas</taxon>
    </lineage>
</organism>
<comment type="subcellular location">
    <subcellularLocation>
        <location evidence="1 7">Cell outer membrane</location>
        <topology evidence="1 7">Multi-pass membrane protein</topology>
    </subcellularLocation>
</comment>
<dbReference type="Gene3D" id="2.40.170.20">
    <property type="entry name" value="TonB-dependent receptor, beta-barrel domain"/>
    <property type="match status" value="1"/>
</dbReference>
<keyword evidence="3 7" id="KW-1134">Transmembrane beta strand</keyword>
<keyword evidence="8" id="KW-0732">Signal</keyword>
<dbReference type="RefSeq" id="WP_345196119.1">
    <property type="nucleotide sequence ID" value="NZ_BAABFL010000353.1"/>
</dbReference>
<reference evidence="11" key="1">
    <citation type="journal article" date="2019" name="Int. J. Syst. Evol. Microbiol.">
        <title>The Global Catalogue of Microorganisms (GCM) 10K type strain sequencing project: providing services to taxonomists for standard genome sequencing and annotation.</title>
        <authorList>
            <consortium name="The Broad Institute Genomics Platform"/>
            <consortium name="The Broad Institute Genome Sequencing Center for Infectious Disease"/>
            <person name="Wu L."/>
            <person name="Ma J."/>
        </authorList>
    </citation>
    <scope>NUCLEOTIDE SEQUENCE [LARGE SCALE GENOMIC DNA]</scope>
    <source>
        <strain evidence="11">JCM 17805</strain>
    </source>
</reference>
<dbReference type="EMBL" id="BAABFL010000353">
    <property type="protein sequence ID" value="GAA4650040.1"/>
    <property type="molecule type" value="Genomic_DNA"/>
</dbReference>
<dbReference type="PANTHER" id="PTHR30069:SF27">
    <property type="entry name" value="BLL4766 PROTEIN"/>
    <property type="match status" value="1"/>
</dbReference>
<keyword evidence="4 7" id="KW-0812">Transmembrane</keyword>
<evidence type="ECO:0000256" key="3">
    <source>
        <dbReference type="ARBA" id="ARBA00022452"/>
    </source>
</evidence>
<dbReference type="Gene3D" id="2.170.130.10">
    <property type="entry name" value="TonB-dependent receptor, plug domain"/>
    <property type="match status" value="1"/>
</dbReference>
<dbReference type="PANTHER" id="PTHR30069">
    <property type="entry name" value="TONB-DEPENDENT OUTER MEMBRANE RECEPTOR"/>
    <property type="match status" value="1"/>
</dbReference>
<dbReference type="InterPro" id="IPR037066">
    <property type="entry name" value="Plug_dom_sf"/>
</dbReference>
<evidence type="ECO:0000256" key="4">
    <source>
        <dbReference type="ARBA" id="ARBA00022692"/>
    </source>
</evidence>
<dbReference type="InterPro" id="IPR039426">
    <property type="entry name" value="TonB-dep_rcpt-like"/>
</dbReference>
<keyword evidence="5 7" id="KW-0472">Membrane</keyword>
<dbReference type="Proteomes" id="UP001500604">
    <property type="component" value="Unassembled WGS sequence"/>
</dbReference>
<dbReference type="SUPFAM" id="SSF56935">
    <property type="entry name" value="Porins"/>
    <property type="match status" value="1"/>
</dbReference>
<proteinExistence type="inferred from homology"/>
<sequence>MTTFNKTGLAVALCSLFSTSAAIAEDDFLDMSLEELVSLEVTSVSKKSQSIMESAAAVYAITQEDIRRSGAKTIPDLLRMVPGLQVSKVNGNAWSVSSRGFNSVFSNKLLVLIDGRTVYTPLYSGVTWDIQDVMLADIDRIEVIRGPGAALWGSNAVNGVINIMTRSADDTQGAYAEVGAGSYEQGFGSFRYGGQLGESAFYRVYYKYNDRDHQETLNSTLAQKYASIGLDDSPEAGDGWNMNRTGFRIDWDKTADDTFTLQGDLYKGHTRATVKTFDRTFPGTGTFVSPSNRQFGANALGRWTHTLSDTSEAITQVYYDRYENSDVRAPRHRDTWDIDFQHRFLATENQEITWGFGYRKVDNKVYQSDFVYFDPRSRTTELYSAFIQDEITLVPDRWRMTLSSRFENNEFTGDEIQPNARIIFTPDTQQSFWAAISKSVRTPSIVEGDSEVYGFEELDLSVYNPLLGDGFVVFTGNKELKSEKLFSYELGYRNILSENLSIDATVFLNHYKDLAATSLGSTCPDTLTPLGGPLCATTAPNIPPHYLVVTIDNVLEGDGYGFELAADWQVRDNWKLKLAYGFLQMDMHATDNNAVTTAIEPIFENVTAEHNMSLMSRHNLADDWELDLWLRYQDNVSGVSVPSFVTADIRVAKRVGNFEFAIVGQNLLDSQHPEYLDRYTGIVTTEVPRSIYGQVSWQY</sequence>
<dbReference type="InterPro" id="IPR036942">
    <property type="entry name" value="Beta-barrel_TonB_sf"/>
</dbReference>
<keyword evidence="2 7" id="KW-0813">Transport</keyword>
<evidence type="ECO:0000313" key="10">
    <source>
        <dbReference type="EMBL" id="GAA4650040.1"/>
    </source>
</evidence>
<evidence type="ECO:0000256" key="2">
    <source>
        <dbReference type="ARBA" id="ARBA00022448"/>
    </source>
</evidence>
<evidence type="ECO:0000256" key="8">
    <source>
        <dbReference type="SAM" id="SignalP"/>
    </source>
</evidence>
<evidence type="ECO:0000259" key="9">
    <source>
        <dbReference type="Pfam" id="PF07715"/>
    </source>
</evidence>
<feature type="chain" id="PRO_5045159985" evidence="8">
    <location>
        <begin position="25"/>
        <end position="699"/>
    </location>
</feature>
<keyword evidence="6 7" id="KW-0998">Cell outer membrane</keyword>
<keyword evidence="11" id="KW-1185">Reference proteome</keyword>
<keyword evidence="10" id="KW-0675">Receptor</keyword>
<feature type="signal peptide" evidence="8">
    <location>
        <begin position="1"/>
        <end position="24"/>
    </location>
</feature>
<evidence type="ECO:0000256" key="6">
    <source>
        <dbReference type="ARBA" id="ARBA00023237"/>
    </source>
</evidence>
<name>A0ABP8V1S2_9GAMM</name>
<dbReference type="InterPro" id="IPR012910">
    <property type="entry name" value="Plug_dom"/>
</dbReference>
<accession>A0ABP8V1S2</accession>
<evidence type="ECO:0000256" key="7">
    <source>
        <dbReference type="PROSITE-ProRule" id="PRU01360"/>
    </source>
</evidence>
<dbReference type="Pfam" id="PF07715">
    <property type="entry name" value="Plug"/>
    <property type="match status" value="1"/>
</dbReference>
<gene>
    <name evidence="10" type="ORF">GCM10023116_23230</name>
</gene>
<evidence type="ECO:0000256" key="5">
    <source>
        <dbReference type="ARBA" id="ARBA00023136"/>
    </source>
</evidence>
<evidence type="ECO:0000313" key="11">
    <source>
        <dbReference type="Proteomes" id="UP001500604"/>
    </source>
</evidence>
<feature type="domain" description="TonB-dependent receptor plug" evidence="9">
    <location>
        <begin position="51"/>
        <end position="160"/>
    </location>
</feature>
<dbReference type="PROSITE" id="PS52016">
    <property type="entry name" value="TONB_DEPENDENT_REC_3"/>
    <property type="match status" value="1"/>
</dbReference>
<protein>
    <submittedName>
        <fullName evidence="10">TonB-dependent receptor plug domain-containing protein</fullName>
    </submittedName>
</protein>